<dbReference type="GO" id="GO:0032259">
    <property type="term" value="P:methylation"/>
    <property type="evidence" value="ECO:0007669"/>
    <property type="project" value="UniProtKB-KW"/>
</dbReference>
<evidence type="ECO:0000256" key="8">
    <source>
        <dbReference type="ARBA" id="ARBA00047841"/>
    </source>
</evidence>
<evidence type="ECO:0000256" key="1">
    <source>
        <dbReference type="ARBA" id="ARBA00004969"/>
    </source>
</evidence>
<evidence type="ECO:0000313" key="12">
    <source>
        <dbReference type="Proteomes" id="UP001230051"/>
    </source>
</evidence>
<dbReference type="PANTHER" id="PTHR44307:SF2">
    <property type="entry name" value="PHOSPHOETHANOLAMINE METHYLTRANSFERASE ISOFORM X1"/>
    <property type="match status" value="1"/>
</dbReference>
<feature type="compositionally biased region" description="Basic and acidic residues" evidence="9">
    <location>
        <begin position="491"/>
        <end position="501"/>
    </location>
</feature>
<comment type="catalytic activity">
    <reaction evidence="6">
        <text>N,N-dimethylethanolamine phosphate + S-adenosyl-L-methionine = phosphocholine + S-adenosyl-L-homocysteine + H(+)</text>
        <dbReference type="Rhea" id="RHEA:25325"/>
        <dbReference type="ChEBI" id="CHEBI:15378"/>
        <dbReference type="ChEBI" id="CHEBI:57856"/>
        <dbReference type="ChEBI" id="CHEBI:58641"/>
        <dbReference type="ChEBI" id="CHEBI:59789"/>
        <dbReference type="ChEBI" id="CHEBI:295975"/>
        <dbReference type="EC" id="2.1.1.103"/>
    </reaction>
    <physiologicalReaction direction="left-to-right" evidence="6">
        <dbReference type="Rhea" id="RHEA:25326"/>
    </physiologicalReaction>
</comment>
<keyword evidence="4" id="KW-0808">Transferase</keyword>
<dbReference type="EMBL" id="JAGXEW010000033">
    <property type="protein sequence ID" value="KAK1154911.1"/>
    <property type="molecule type" value="Genomic_DNA"/>
</dbReference>
<gene>
    <name evidence="11" type="primary">NMT3</name>
    <name evidence="11" type="ORF">AOXY_G27937</name>
</gene>
<evidence type="ECO:0000313" key="11">
    <source>
        <dbReference type="EMBL" id="KAK1154911.1"/>
    </source>
</evidence>
<dbReference type="PANTHER" id="PTHR44307">
    <property type="entry name" value="PHOSPHOETHANOLAMINE METHYLTRANSFERASE"/>
    <property type="match status" value="1"/>
</dbReference>
<sequence>MENGSARATMTEFWQEHSEQATVEEMMLDSNARIISREEVPEILATLPALGGLRVLELGAGIGRYTQHLVKVASQVTAVDFMQKFLDKNKEDNGHHGNAEFIQADATQLDFPENSFDLVFSNWLFMYLSDTELLSLAGRMLDWLSPGGYLFFRESCFHKSGDNNRSFNPTLYRSPSQYNHLLTSVVRDDPASGASQGSGFEIVMNKSVQTYIKMKKNQNQLCWLLQKVRRNCSANQGFATFQQFLDSQQYSRRGILRYEKIFGRGFISTGGARTTEEFVDMLALLPGQRVLDVGCGIGGGDFYMARKFGASVLGIDLSSNMVEIAMERSVEENLPSVQFEVGDATRRIFPECSFDMVYSRDTILHIADKLALFKQFYSWLKPGGKLLISDYCCGEKPWTPAFQDYVKRRGYILHTPPDSWRRRGLGVSERRIGPPSLSRSSRRSCGERRHCERSSFRSSLKRITATLCRAGGRSCNAVSRGTRDGGCSTRSDSETERYKQC</sequence>
<dbReference type="EC" id="2.1.1.103" evidence="5"/>
<keyword evidence="12" id="KW-1185">Reference proteome</keyword>
<evidence type="ECO:0000256" key="6">
    <source>
        <dbReference type="ARBA" id="ARBA00047619"/>
    </source>
</evidence>
<evidence type="ECO:0000256" key="3">
    <source>
        <dbReference type="ARBA" id="ARBA00022603"/>
    </source>
</evidence>
<organism evidence="11 12">
    <name type="scientific">Acipenser oxyrinchus oxyrinchus</name>
    <dbReference type="NCBI Taxonomy" id="40147"/>
    <lineage>
        <taxon>Eukaryota</taxon>
        <taxon>Metazoa</taxon>
        <taxon>Chordata</taxon>
        <taxon>Craniata</taxon>
        <taxon>Vertebrata</taxon>
        <taxon>Euteleostomi</taxon>
        <taxon>Actinopterygii</taxon>
        <taxon>Chondrostei</taxon>
        <taxon>Acipenseriformes</taxon>
        <taxon>Acipenseridae</taxon>
        <taxon>Acipenser</taxon>
    </lineage>
</organism>
<dbReference type="CDD" id="cd02440">
    <property type="entry name" value="AdoMet_MTases"/>
    <property type="match status" value="2"/>
</dbReference>
<comment type="caution">
    <text evidence="11">The sequence shown here is derived from an EMBL/GenBank/DDBJ whole genome shotgun (WGS) entry which is preliminary data.</text>
</comment>
<comment type="pathway">
    <text evidence="1">Phospholipid metabolism; phosphatidylcholine biosynthesis.</text>
</comment>
<evidence type="ECO:0000256" key="5">
    <source>
        <dbReference type="ARBA" id="ARBA00035674"/>
    </source>
</evidence>
<feature type="region of interest" description="Disordered" evidence="9">
    <location>
        <begin position="476"/>
        <end position="501"/>
    </location>
</feature>
<proteinExistence type="predicted"/>
<dbReference type="InterPro" id="IPR029063">
    <property type="entry name" value="SAM-dependent_MTases_sf"/>
</dbReference>
<evidence type="ECO:0000259" key="10">
    <source>
        <dbReference type="Pfam" id="PF13649"/>
    </source>
</evidence>
<dbReference type="InterPro" id="IPR041698">
    <property type="entry name" value="Methyltransf_25"/>
</dbReference>
<comment type="catalytic activity">
    <reaction evidence="8">
        <text>N-methylethanolamine phosphate + S-adenosyl-L-methionine = N,N-dimethylethanolamine phosphate + S-adenosyl-L-homocysteine + H(+)</text>
        <dbReference type="Rhea" id="RHEA:25321"/>
        <dbReference type="ChEBI" id="CHEBI:15378"/>
        <dbReference type="ChEBI" id="CHEBI:57781"/>
        <dbReference type="ChEBI" id="CHEBI:57856"/>
        <dbReference type="ChEBI" id="CHEBI:58641"/>
        <dbReference type="ChEBI" id="CHEBI:59789"/>
        <dbReference type="EC" id="2.1.1.103"/>
    </reaction>
    <physiologicalReaction direction="left-to-right" evidence="8">
        <dbReference type="Rhea" id="RHEA:25322"/>
    </physiologicalReaction>
</comment>
<feature type="domain" description="Methyltransferase" evidence="10">
    <location>
        <begin position="290"/>
        <end position="384"/>
    </location>
</feature>
<evidence type="ECO:0000256" key="7">
    <source>
        <dbReference type="ARBA" id="ARBA00047622"/>
    </source>
</evidence>
<name>A0AAD8CQU0_ACIOX</name>
<dbReference type="AlphaFoldDB" id="A0AAD8CQU0"/>
<feature type="domain" description="Methyltransferase" evidence="10">
    <location>
        <begin position="55"/>
        <end position="148"/>
    </location>
</feature>
<keyword evidence="3" id="KW-0489">Methyltransferase</keyword>
<dbReference type="Pfam" id="PF13649">
    <property type="entry name" value="Methyltransf_25"/>
    <property type="match status" value="2"/>
</dbReference>
<evidence type="ECO:0000256" key="2">
    <source>
        <dbReference type="ARBA" id="ARBA00005189"/>
    </source>
</evidence>
<comment type="catalytic activity">
    <reaction evidence="7">
        <text>phosphoethanolamine + S-adenosyl-L-methionine = N-methylethanolamine phosphate + S-adenosyl-L-homocysteine + H(+)</text>
        <dbReference type="Rhea" id="RHEA:20365"/>
        <dbReference type="ChEBI" id="CHEBI:15378"/>
        <dbReference type="ChEBI" id="CHEBI:57781"/>
        <dbReference type="ChEBI" id="CHEBI:57856"/>
        <dbReference type="ChEBI" id="CHEBI:58190"/>
        <dbReference type="ChEBI" id="CHEBI:59789"/>
        <dbReference type="EC" id="2.1.1.103"/>
    </reaction>
    <physiologicalReaction direction="left-to-right" evidence="7">
        <dbReference type="Rhea" id="RHEA:20366"/>
    </physiologicalReaction>
</comment>
<dbReference type="SUPFAM" id="SSF53335">
    <property type="entry name" value="S-adenosyl-L-methionine-dependent methyltransferases"/>
    <property type="match status" value="2"/>
</dbReference>
<reference evidence="11" key="1">
    <citation type="submission" date="2022-02" db="EMBL/GenBank/DDBJ databases">
        <title>Atlantic sturgeon de novo genome assembly.</title>
        <authorList>
            <person name="Stock M."/>
            <person name="Klopp C."/>
            <person name="Guiguen Y."/>
            <person name="Cabau C."/>
            <person name="Parinello H."/>
            <person name="Santidrian Yebra-Pimentel E."/>
            <person name="Kuhl H."/>
            <person name="Dirks R.P."/>
            <person name="Guessner J."/>
            <person name="Wuertz S."/>
            <person name="Du K."/>
            <person name="Schartl M."/>
        </authorList>
    </citation>
    <scope>NUCLEOTIDE SEQUENCE</scope>
    <source>
        <strain evidence="11">STURGEONOMICS-FGT-2020</strain>
        <tissue evidence="11">Whole blood</tissue>
    </source>
</reference>
<protein>
    <recommendedName>
        <fullName evidence="5">phosphoethanolamine N-methyltransferase</fullName>
        <ecNumber evidence="5">2.1.1.103</ecNumber>
    </recommendedName>
</protein>
<accession>A0AAD8CQU0</accession>
<comment type="pathway">
    <text evidence="2">Lipid metabolism.</text>
</comment>
<evidence type="ECO:0000256" key="4">
    <source>
        <dbReference type="ARBA" id="ARBA00022679"/>
    </source>
</evidence>
<evidence type="ECO:0000256" key="9">
    <source>
        <dbReference type="SAM" id="MobiDB-lite"/>
    </source>
</evidence>
<dbReference type="GO" id="GO:0000234">
    <property type="term" value="F:phosphoethanolamine N-methyltransferase activity"/>
    <property type="evidence" value="ECO:0007669"/>
    <property type="project" value="UniProtKB-EC"/>
</dbReference>
<dbReference type="Proteomes" id="UP001230051">
    <property type="component" value="Unassembled WGS sequence"/>
</dbReference>
<dbReference type="Gene3D" id="3.40.50.150">
    <property type="entry name" value="Vaccinia Virus protein VP39"/>
    <property type="match status" value="2"/>
</dbReference>